<proteinExistence type="predicted"/>
<evidence type="ECO:0000313" key="2">
    <source>
        <dbReference type="Proteomes" id="UP000774935"/>
    </source>
</evidence>
<evidence type="ECO:0008006" key="3">
    <source>
        <dbReference type="Google" id="ProtNLM"/>
    </source>
</evidence>
<dbReference type="RefSeq" id="WP_199111487.1">
    <property type="nucleotide sequence ID" value="NZ_JAHWXQ010000006.1"/>
</dbReference>
<keyword evidence="2" id="KW-1185">Reference proteome</keyword>
<accession>A0ABS6XFU1</accession>
<sequence>MSLPVYQKAVVKYKLLLLVVFLLPLSALKAQDVFSVGPAFHFNFGDKKPKISWGVEASLWWYENNNVPVSANLGFDHRKGSTILYTQAQTGVALAGISAGPYIEFRKEEPTIVGLQTDYWVNYYLGLNYRVRYNKEGTKKAFGLYIKAPIVTDPEENSDGDDWDWDWD</sequence>
<dbReference type="Proteomes" id="UP000774935">
    <property type="component" value="Unassembled WGS sequence"/>
</dbReference>
<protein>
    <recommendedName>
        <fullName evidence="3">Outer membrane protein beta-barrel domain-containing protein</fullName>
    </recommendedName>
</protein>
<name>A0ABS6XFU1_9BACT</name>
<gene>
    <name evidence="1" type="ORF">KYK27_16925</name>
</gene>
<organism evidence="1 2">
    <name type="scientific">Pontibacter populi</name>
    <dbReference type="NCBI Taxonomy" id="890055"/>
    <lineage>
        <taxon>Bacteria</taxon>
        <taxon>Pseudomonadati</taxon>
        <taxon>Bacteroidota</taxon>
        <taxon>Cytophagia</taxon>
        <taxon>Cytophagales</taxon>
        <taxon>Hymenobacteraceae</taxon>
        <taxon>Pontibacter</taxon>
    </lineage>
</organism>
<dbReference type="EMBL" id="JAHWXQ010000006">
    <property type="protein sequence ID" value="MBW3366746.1"/>
    <property type="molecule type" value="Genomic_DNA"/>
</dbReference>
<comment type="caution">
    <text evidence="1">The sequence shown here is derived from an EMBL/GenBank/DDBJ whole genome shotgun (WGS) entry which is preliminary data.</text>
</comment>
<evidence type="ECO:0000313" key="1">
    <source>
        <dbReference type="EMBL" id="MBW3366746.1"/>
    </source>
</evidence>
<reference evidence="1 2" key="1">
    <citation type="submission" date="2021-07" db="EMBL/GenBank/DDBJ databases">
        <authorList>
            <person name="Kim M.K."/>
        </authorList>
    </citation>
    <scope>NUCLEOTIDE SEQUENCE [LARGE SCALE GENOMIC DNA]</scope>
    <source>
        <strain evidence="1 2">HLY7-15</strain>
    </source>
</reference>